<protein>
    <submittedName>
        <fullName evidence="2">Uncharacterized protein</fullName>
    </submittedName>
</protein>
<reference evidence="2 3" key="1">
    <citation type="submission" date="2017-10" db="EMBL/GenBank/DDBJ databases">
        <title>Bacillus sp. nov., a halophilic bacterium isolated from a Keqin Lake.</title>
        <authorList>
            <person name="Wang H."/>
        </authorList>
    </citation>
    <scope>NUCLEOTIDE SEQUENCE [LARGE SCALE GENOMIC DNA]</scope>
    <source>
        <strain evidence="2 3">KQ-12</strain>
    </source>
</reference>
<keyword evidence="1" id="KW-0812">Transmembrane</keyword>
<keyword evidence="1" id="KW-0472">Membrane</keyword>
<dbReference type="AlphaFoldDB" id="A0A323TI07"/>
<keyword evidence="1" id="KW-1133">Transmembrane helix</keyword>
<name>A0A323TI07_9BACI</name>
<evidence type="ECO:0000313" key="2">
    <source>
        <dbReference type="EMBL" id="PYZ94762.1"/>
    </source>
</evidence>
<dbReference type="EMBL" id="PDOD01000001">
    <property type="protein sequence ID" value="PYZ94762.1"/>
    <property type="molecule type" value="Genomic_DNA"/>
</dbReference>
<proteinExistence type="predicted"/>
<dbReference type="RefSeq" id="WP_110608396.1">
    <property type="nucleotide sequence ID" value="NZ_PDOD01000001.1"/>
</dbReference>
<dbReference type="OrthoDB" id="2941712at2"/>
<accession>A0A323TI07</accession>
<evidence type="ECO:0000313" key="3">
    <source>
        <dbReference type="Proteomes" id="UP000248214"/>
    </source>
</evidence>
<evidence type="ECO:0000256" key="1">
    <source>
        <dbReference type="SAM" id="Phobius"/>
    </source>
</evidence>
<feature type="transmembrane region" description="Helical" evidence="1">
    <location>
        <begin position="50"/>
        <end position="69"/>
    </location>
</feature>
<dbReference type="Proteomes" id="UP000248214">
    <property type="component" value="Unassembled WGS sequence"/>
</dbReference>
<comment type="caution">
    <text evidence="2">The sequence shown here is derived from an EMBL/GenBank/DDBJ whole genome shotgun (WGS) entry which is preliminary data.</text>
</comment>
<organism evidence="2 3">
    <name type="scientific">Salipaludibacillus keqinensis</name>
    <dbReference type="NCBI Taxonomy" id="2045207"/>
    <lineage>
        <taxon>Bacteria</taxon>
        <taxon>Bacillati</taxon>
        <taxon>Bacillota</taxon>
        <taxon>Bacilli</taxon>
        <taxon>Bacillales</taxon>
        <taxon>Bacillaceae</taxon>
    </lineage>
</organism>
<gene>
    <name evidence="2" type="ORF">CR194_04320</name>
</gene>
<keyword evidence="3" id="KW-1185">Reference proteome</keyword>
<feature type="transmembrane region" description="Helical" evidence="1">
    <location>
        <begin position="19"/>
        <end position="38"/>
    </location>
</feature>
<sequence length="129" mass="14730">MIILAIFSNGTYNLLELRFLIPTIFIALGIGIAGVYVFGKDMKLYKSLPFISYVMTVGFAFVPVIGVYVDGSIRSYGFPTQWVDYSTSFGYLSFNLVGFVVNYLIIYFILRLLSKMSNRFLKRRELNEA</sequence>
<feature type="transmembrane region" description="Helical" evidence="1">
    <location>
        <begin position="89"/>
        <end position="113"/>
    </location>
</feature>